<sequence length="291" mass="31517">MRHFVAVCEEEHFTRAAAGLDITQSGLSASVRALENDLGTQLLLRTTRRVTPTPTGRLLLAEAQRILAAADGLRELVADDQQVRGPLSLGTEQCMGVVEAAPLLHKYRDRHPGVTVNLQQAATGHLLEQVRTGHLDAALVAGTLHGAEGVRLLPIAEEPLMLLTASDHVVGEDELPGALEHEEYVDLHPGWGARDCADRAFADFRISRTVALQVNDVYTLLDLVHRRMGVAVVPRPVTQKPQAEGLRGVTLPGRTRWRVALALPEAAVLSTATRAFVEQLGEEHPIDDSGL</sequence>
<evidence type="ECO:0000256" key="1">
    <source>
        <dbReference type="ARBA" id="ARBA00009437"/>
    </source>
</evidence>
<dbReference type="Pfam" id="PF03466">
    <property type="entry name" value="LysR_substrate"/>
    <property type="match status" value="1"/>
</dbReference>
<protein>
    <submittedName>
        <fullName evidence="6">LysR family transcriptional regulator</fullName>
    </submittedName>
</protein>
<dbReference type="InterPro" id="IPR005119">
    <property type="entry name" value="LysR_subst-bd"/>
</dbReference>
<dbReference type="EMBL" id="JADBGI010000025">
    <property type="protein sequence ID" value="MBE3001493.1"/>
    <property type="molecule type" value="Genomic_DNA"/>
</dbReference>
<dbReference type="Gene3D" id="3.40.190.290">
    <property type="match status" value="1"/>
</dbReference>
<name>A0ABR9PCB6_9ACTN</name>
<evidence type="ECO:0000259" key="5">
    <source>
        <dbReference type="PROSITE" id="PS50931"/>
    </source>
</evidence>
<comment type="similarity">
    <text evidence="1">Belongs to the LysR transcriptional regulatory family.</text>
</comment>
<keyword evidence="4" id="KW-0804">Transcription</keyword>
<dbReference type="SUPFAM" id="SSF46785">
    <property type="entry name" value="Winged helix' DNA-binding domain"/>
    <property type="match status" value="1"/>
</dbReference>
<dbReference type="InterPro" id="IPR036390">
    <property type="entry name" value="WH_DNA-bd_sf"/>
</dbReference>
<organism evidence="6 7">
    <name type="scientific">Nocardiopsis coralli</name>
    <dbReference type="NCBI Taxonomy" id="2772213"/>
    <lineage>
        <taxon>Bacteria</taxon>
        <taxon>Bacillati</taxon>
        <taxon>Actinomycetota</taxon>
        <taxon>Actinomycetes</taxon>
        <taxon>Streptosporangiales</taxon>
        <taxon>Nocardiopsidaceae</taxon>
        <taxon>Nocardiopsis</taxon>
    </lineage>
</organism>
<comment type="caution">
    <text evidence="6">The sequence shown here is derived from an EMBL/GenBank/DDBJ whole genome shotgun (WGS) entry which is preliminary data.</text>
</comment>
<dbReference type="Gene3D" id="1.10.10.10">
    <property type="entry name" value="Winged helix-like DNA-binding domain superfamily/Winged helix DNA-binding domain"/>
    <property type="match status" value="1"/>
</dbReference>
<dbReference type="InterPro" id="IPR036388">
    <property type="entry name" value="WH-like_DNA-bd_sf"/>
</dbReference>
<dbReference type="PRINTS" id="PR00039">
    <property type="entry name" value="HTHLYSR"/>
</dbReference>
<keyword evidence="2" id="KW-0805">Transcription regulation</keyword>
<evidence type="ECO:0000256" key="3">
    <source>
        <dbReference type="ARBA" id="ARBA00023125"/>
    </source>
</evidence>
<feature type="domain" description="HTH lysR-type" evidence="5">
    <location>
        <begin position="1"/>
        <end position="53"/>
    </location>
</feature>
<evidence type="ECO:0000313" key="6">
    <source>
        <dbReference type="EMBL" id="MBE3001493.1"/>
    </source>
</evidence>
<accession>A0ABR9PCB6</accession>
<dbReference type="Proteomes" id="UP000806528">
    <property type="component" value="Unassembled WGS sequence"/>
</dbReference>
<gene>
    <name evidence="6" type="ORF">IDM40_22770</name>
</gene>
<dbReference type="InterPro" id="IPR000847">
    <property type="entry name" value="LysR_HTH_N"/>
</dbReference>
<dbReference type="Pfam" id="PF00126">
    <property type="entry name" value="HTH_1"/>
    <property type="match status" value="1"/>
</dbReference>
<evidence type="ECO:0000256" key="4">
    <source>
        <dbReference type="ARBA" id="ARBA00023163"/>
    </source>
</evidence>
<dbReference type="PROSITE" id="PS50931">
    <property type="entry name" value="HTH_LYSR"/>
    <property type="match status" value="1"/>
</dbReference>
<dbReference type="PANTHER" id="PTHR30346">
    <property type="entry name" value="TRANSCRIPTIONAL DUAL REGULATOR HCAR-RELATED"/>
    <property type="match status" value="1"/>
</dbReference>
<proteinExistence type="inferred from homology"/>
<evidence type="ECO:0000256" key="2">
    <source>
        <dbReference type="ARBA" id="ARBA00023015"/>
    </source>
</evidence>
<dbReference type="SUPFAM" id="SSF53850">
    <property type="entry name" value="Periplasmic binding protein-like II"/>
    <property type="match status" value="1"/>
</dbReference>
<dbReference type="PANTHER" id="PTHR30346:SF30">
    <property type="entry name" value="SMALL NEUTRAL PROTEASE REGULATORY PROTEIN"/>
    <property type="match status" value="1"/>
</dbReference>
<evidence type="ECO:0000313" key="7">
    <source>
        <dbReference type="Proteomes" id="UP000806528"/>
    </source>
</evidence>
<keyword evidence="3" id="KW-0238">DNA-binding</keyword>
<keyword evidence="7" id="KW-1185">Reference proteome</keyword>
<reference evidence="6 7" key="1">
    <citation type="submission" date="2020-09" db="EMBL/GenBank/DDBJ databases">
        <title>Diversity and distribution of actinomycetes associated with coral in the coast of Hainan.</title>
        <authorList>
            <person name="Li F."/>
        </authorList>
    </citation>
    <scope>NUCLEOTIDE SEQUENCE [LARGE SCALE GENOMIC DNA]</scope>
    <source>
        <strain evidence="6 7">HNM0947</strain>
    </source>
</reference>